<organism evidence="2 3">
    <name type="scientific">Novipirellula artificiosorum</name>
    <dbReference type="NCBI Taxonomy" id="2528016"/>
    <lineage>
        <taxon>Bacteria</taxon>
        <taxon>Pseudomonadati</taxon>
        <taxon>Planctomycetota</taxon>
        <taxon>Planctomycetia</taxon>
        <taxon>Pirellulales</taxon>
        <taxon>Pirellulaceae</taxon>
        <taxon>Novipirellula</taxon>
    </lineage>
</organism>
<dbReference type="AlphaFoldDB" id="A0A5C6D9U4"/>
<dbReference type="PROSITE" id="PS51387">
    <property type="entry name" value="FAD_PCMH"/>
    <property type="match status" value="1"/>
</dbReference>
<dbReference type="EC" id="1.-.-.-" evidence="2"/>
<dbReference type="Proteomes" id="UP000319143">
    <property type="component" value="Unassembled WGS sequence"/>
</dbReference>
<sequence>MNDSNLVYPKSLDESVAALRESPNARVVGNQTKPPLCGNRYAGAGGPKISLSKLTGVTQYEPSEYTFTALAGTTLAELVDVLGEQRQYLPFDPMLVSAGATIGGTIAAGMAGPGRFRYGGIRDFLLGVTLILGNGDVVKVGGKVVKNAAGFDVPKFLINSLGRFGAMVDVTFKVFPKPLSLHTYAIECQSSADASNKIAVAASSRWELDAIDYRADDKRLYLRQQGPDEVNEAIAIDMQSKLGSMSRLGAEQATAFWSGITELSWQSVDSIVAKVPTTPRQLECLCETLRRIDGVSVHLSVAGSVAWVAAQDVSLLMAIQSSLIATDHSGLLVRGNIEGMTAERCYMNRKPQGSIEQSLLAAFGMLKVGNDAT</sequence>
<dbReference type="RefSeq" id="WP_146529011.1">
    <property type="nucleotide sequence ID" value="NZ_SJPV01000009.1"/>
</dbReference>
<dbReference type="PANTHER" id="PTHR11748:SF103">
    <property type="entry name" value="GLYCOLATE OXIDASE SUBUNIT GLCE"/>
    <property type="match status" value="1"/>
</dbReference>
<dbReference type="GO" id="GO:0016491">
    <property type="term" value="F:oxidoreductase activity"/>
    <property type="evidence" value="ECO:0007669"/>
    <property type="project" value="UniProtKB-KW"/>
</dbReference>
<evidence type="ECO:0000259" key="1">
    <source>
        <dbReference type="PROSITE" id="PS51387"/>
    </source>
</evidence>
<name>A0A5C6D9U4_9BACT</name>
<dbReference type="EMBL" id="SJPV01000009">
    <property type="protein sequence ID" value="TWU33692.1"/>
    <property type="molecule type" value="Genomic_DNA"/>
</dbReference>
<reference evidence="2 3" key="1">
    <citation type="submission" date="2019-02" db="EMBL/GenBank/DDBJ databases">
        <title>Deep-cultivation of Planctomycetes and their phenomic and genomic characterization uncovers novel biology.</title>
        <authorList>
            <person name="Wiegand S."/>
            <person name="Jogler M."/>
            <person name="Boedeker C."/>
            <person name="Pinto D."/>
            <person name="Vollmers J."/>
            <person name="Rivas-Marin E."/>
            <person name="Kohn T."/>
            <person name="Peeters S.H."/>
            <person name="Heuer A."/>
            <person name="Rast P."/>
            <person name="Oberbeckmann S."/>
            <person name="Bunk B."/>
            <person name="Jeske O."/>
            <person name="Meyerdierks A."/>
            <person name="Storesund J.E."/>
            <person name="Kallscheuer N."/>
            <person name="Luecker S."/>
            <person name="Lage O.M."/>
            <person name="Pohl T."/>
            <person name="Merkel B.J."/>
            <person name="Hornburger P."/>
            <person name="Mueller R.-W."/>
            <person name="Bruemmer F."/>
            <person name="Labrenz M."/>
            <person name="Spormann A.M."/>
            <person name="Op Den Camp H."/>
            <person name="Overmann J."/>
            <person name="Amann R."/>
            <person name="Jetten M.S.M."/>
            <person name="Mascher T."/>
            <person name="Medema M.H."/>
            <person name="Devos D.P."/>
            <person name="Kaster A.-K."/>
            <person name="Ovreas L."/>
            <person name="Rohde M."/>
            <person name="Galperin M.Y."/>
            <person name="Jogler C."/>
        </authorList>
    </citation>
    <scope>NUCLEOTIDE SEQUENCE [LARGE SCALE GENOMIC DNA]</scope>
    <source>
        <strain evidence="2 3">Poly41</strain>
    </source>
</reference>
<dbReference type="OrthoDB" id="9767256at2"/>
<dbReference type="Gene3D" id="3.30.465.10">
    <property type="match status" value="1"/>
</dbReference>
<dbReference type="Pfam" id="PF01565">
    <property type="entry name" value="FAD_binding_4"/>
    <property type="match status" value="1"/>
</dbReference>
<dbReference type="InterPro" id="IPR016169">
    <property type="entry name" value="FAD-bd_PCMH_sub2"/>
</dbReference>
<dbReference type="PANTHER" id="PTHR11748">
    <property type="entry name" value="D-LACTATE DEHYDROGENASE"/>
    <property type="match status" value="1"/>
</dbReference>
<keyword evidence="2" id="KW-0560">Oxidoreductase</keyword>
<dbReference type="GO" id="GO:0071949">
    <property type="term" value="F:FAD binding"/>
    <property type="evidence" value="ECO:0007669"/>
    <property type="project" value="InterPro"/>
</dbReference>
<comment type="caution">
    <text evidence="2">The sequence shown here is derived from an EMBL/GenBank/DDBJ whole genome shotgun (WGS) entry which is preliminary data.</text>
</comment>
<proteinExistence type="predicted"/>
<gene>
    <name evidence="2" type="ORF">Poly41_46880</name>
</gene>
<accession>A0A5C6D9U4</accession>
<dbReference type="InterPro" id="IPR036318">
    <property type="entry name" value="FAD-bd_PCMH-like_sf"/>
</dbReference>
<dbReference type="InterPro" id="IPR006094">
    <property type="entry name" value="Oxid_FAD_bind_N"/>
</dbReference>
<evidence type="ECO:0000313" key="3">
    <source>
        <dbReference type="Proteomes" id="UP000319143"/>
    </source>
</evidence>
<protein>
    <submittedName>
        <fullName evidence="2">Putative FAD-linked oxidoreductase</fullName>
        <ecNumber evidence="2">1.-.-.-</ecNumber>
    </submittedName>
</protein>
<feature type="domain" description="FAD-binding PCMH-type" evidence="1">
    <location>
        <begin position="1"/>
        <end position="177"/>
    </location>
</feature>
<evidence type="ECO:0000313" key="2">
    <source>
        <dbReference type="EMBL" id="TWU33692.1"/>
    </source>
</evidence>
<dbReference type="InterPro" id="IPR016166">
    <property type="entry name" value="FAD-bd_PCMH"/>
</dbReference>
<keyword evidence="3" id="KW-1185">Reference proteome</keyword>
<dbReference type="SUPFAM" id="SSF56176">
    <property type="entry name" value="FAD-binding/transporter-associated domain-like"/>
    <property type="match status" value="1"/>
</dbReference>